<dbReference type="PRINTS" id="PR00502">
    <property type="entry name" value="NUDIXFAMILY"/>
</dbReference>
<evidence type="ECO:0000256" key="3">
    <source>
        <dbReference type="ARBA" id="ARBA00009595"/>
    </source>
</evidence>
<keyword evidence="7" id="KW-0460">Magnesium</keyword>
<dbReference type="RefSeq" id="WP_183960657.1">
    <property type="nucleotide sequence ID" value="NZ_JACHHP010000002.1"/>
</dbReference>
<keyword evidence="5" id="KW-0479">Metal-binding</keyword>
<comment type="catalytic activity">
    <reaction evidence="9">
        <text>a 5'-end NAD(+)-phospho-ribonucleoside in mRNA + H2O = a 5'-end phospho-adenosine-phospho-ribonucleoside in mRNA + beta-nicotinamide D-ribonucleotide + 2 H(+)</text>
        <dbReference type="Rhea" id="RHEA:60876"/>
        <dbReference type="Rhea" id="RHEA-COMP:15698"/>
        <dbReference type="Rhea" id="RHEA-COMP:15719"/>
        <dbReference type="ChEBI" id="CHEBI:14649"/>
        <dbReference type="ChEBI" id="CHEBI:15377"/>
        <dbReference type="ChEBI" id="CHEBI:15378"/>
        <dbReference type="ChEBI" id="CHEBI:144029"/>
        <dbReference type="ChEBI" id="CHEBI:144051"/>
    </reaction>
    <physiologicalReaction direction="left-to-right" evidence="9">
        <dbReference type="Rhea" id="RHEA:60877"/>
    </physiologicalReaction>
</comment>
<dbReference type="CDD" id="cd03429">
    <property type="entry name" value="NUDIX_NADH_pyrophosphatase_Nudt13"/>
    <property type="match status" value="1"/>
</dbReference>
<keyword evidence="13" id="KW-1185">Reference proteome</keyword>
<evidence type="ECO:0000313" key="12">
    <source>
        <dbReference type="EMBL" id="MBB5208159.1"/>
    </source>
</evidence>
<evidence type="ECO:0000313" key="13">
    <source>
        <dbReference type="Proteomes" id="UP000521199"/>
    </source>
</evidence>
<comment type="caution">
    <text evidence="12">The sequence shown here is derived from an EMBL/GenBank/DDBJ whole genome shotgun (WGS) entry which is preliminary data.</text>
</comment>
<evidence type="ECO:0000256" key="4">
    <source>
        <dbReference type="ARBA" id="ARBA00012381"/>
    </source>
</evidence>
<dbReference type="PANTHER" id="PTHR42904:SF6">
    <property type="entry name" value="NAD-CAPPED RNA HYDROLASE NUDT12"/>
    <property type="match status" value="1"/>
</dbReference>
<dbReference type="GO" id="GO:0019677">
    <property type="term" value="P:NAD+ catabolic process"/>
    <property type="evidence" value="ECO:0007669"/>
    <property type="project" value="TreeGrafter"/>
</dbReference>
<keyword evidence="8" id="KW-0520">NAD</keyword>
<keyword evidence="6 10" id="KW-0378">Hydrolase</keyword>
<dbReference type="PANTHER" id="PTHR42904">
    <property type="entry name" value="NUDIX HYDROLASE, NUDC SUBFAMILY"/>
    <property type="match status" value="1"/>
</dbReference>
<dbReference type="InterPro" id="IPR049734">
    <property type="entry name" value="NudC-like_C"/>
</dbReference>
<dbReference type="InterPro" id="IPR015797">
    <property type="entry name" value="NUDIX_hydrolase-like_dom_sf"/>
</dbReference>
<evidence type="ECO:0000256" key="8">
    <source>
        <dbReference type="ARBA" id="ARBA00023027"/>
    </source>
</evidence>
<sequence length="320" mass="34519">MDERSRRNHFAALALDRGDAVRLQPDAVRRAWQHARVLAIDFEGRCPAAGAGPHVLSADDLSDPQFAAASLLGFSAPDTAWFALPAEHLPDGVPPADTAWTGLREAAALWSRFDSGLFAYAKALLLWQTRARFCGACGTATQRIRAGHCVRCTGSDCGLQQFPRTDAAIIVLVTDGTRCLLGRQAGWPEKRWSTLAGFVEPGETLEDAVRREVQEESGVRVDACSYQSSQPWPFPGALMVGFRASCADAAIALGDELEDARWFEAQDLFDAALRGDIGLPPAISISRRLIEDWLEDTLGPDAPRALAARRGRAAGAPGRA</sequence>
<dbReference type="Pfam" id="PF09297">
    <property type="entry name" value="Zn_ribbon_NUD"/>
    <property type="match status" value="1"/>
</dbReference>
<organism evidence="12 13">
    <name type="scientific">Chiayiivirga flava</name>
    <dbReference type="NCBI Taxonomy" id="659595"/>
    <lineage>
        <taxon>Bacteria</taxon>
        <taxon>Pseudomonadati</taxon>
        <taxon>Pseudomonadota</taxon>
        <taxon>Gammaproteobacteria</taxon>
        <taxon>Lysobacterales</taxon>
        <taxon>Lysobacteraceae</taxon>
        <taxon>Chiayiivirga</taxon>
    </lineage>
</organism>
<feature type="domain" description="Nudix hydrolase" evidence="11">
    <location>
        <begin position="163"/>
        <end position="285"/>
    </location>
</feature>
<dbReference type="GO" id="GO:0035529">
    <property type="term" value="F:NADH pyrophosphatase activity"/>
    <property type="evidence" value="ECO:0007669"/>
    <property type="project" value="TreeGrafter"/>
</dbReference>
<evidence type="ECO:0000256" key="9">
    <source>
        <dbReference type="ARBA" id="ARBA00023679"/>
    </source>
</evidence>
<evidence type="ECO:0000256" key="10">
    <source>
        <dbReference type="RuleBase" id="RU003476"/>
    </source>
</evidence>
<dbReference type="EMBL" id="JACHHP010000002">
    <property type="protein sequence ID" value="MBB5208159.1"/>
    <property type="molecule type" value="Genomic_DNA"/>
</dbReference>
<dbReference type="InterPro" id="IPR020084">
    <property type="entry name" value="NUDIX_hydrolase_CS"/>
</dbReference>
<dbReference type="PROSITE" id="PS00893">
    <property type="entry name" value="NUDIX_BOX"/>
    <property type="match status" value="1"/>
</dbReference>
<name>A0A7W8D586_9GAMM</name>
<dbReference type="EC" id="3.6.1.22" evidence="4"/>
<dbReference type="Pfam" id="PF00293">
    <property type="entry name" value="NUDIX"/>
    <property type="match status" value="1"/>
</dbReference>
<dbReference type="AlphaFoldDB" id="A0A7W8D586"/>
<dbReference type="InterPro" id="IPR020476">
    <property type="entry name" value="Nudix_hydrolase"/>
</dbReference>
<dbReference type="GO" id="GO:0006742">
    <property type="term" value="P:NADP+ catabolic process"/>
    <property type="evidence" value="ECO:0007669"/>
    <property type="project" value="TreeGrafter"/>
</dbReference>
<dbReference type="InterPro" id="IPR050241">
    <property type="entry name" value="NAD-cap_RNA_hydrolase_NudC"/>
</dbReference>
<accession>A0A7W8D586</accession>
<dbReference type="GO" id="GO:0005829">
    <property type="term" value="C:cytosol"/>
    <property type="evidence" value="ECO:0007669"/>
    <property type="project" value="TreeGrafter"/>
</dbReference>
<dbReference type="InterPro" id="IPR000086">
    <property type="entry name" value="NUDIX_hydrolase_dom"/>
</dbReference>
<evidence type="ECO:0000256" key="2">
    <source>
        <dbReference type="ARBA" id="ARBA00001947"/>
    </source>
</evidence>
<proteinExistence type="inferred from homology"/>
<comment type="cofactor">
    <cofactor evidence="2">
        <name>Zn(2+)</name>
        <dbReference type="ChEBI" id="CHEBI:29105"/>
    </cofactor>
</comment>
<dbReference type="PROSITE" id="PS51462">
    <property type="entry name" value="NUDIX"/>
    <property type="match status" value="1"/>
</dbReference>
<evidence type="ECO:0000256" key="5">
    <source>
        <dbReference type="ARBA" id="ARBA00022723"/>
    </source>
</evidence>
<dbReference type="NCBIfam" id="NF001299">
    <property type="entry name" value="PRK00241.1"/>
    <property type="match status" value="1"/>
</dbReference>
<dbReference type="Gene3D" id="3.90.79.10">
    <property type="entry name" value="Nucleoside Triphosphate Pyrophosphohydrolase"/>
    <property type="match status" value="1"/>
</dbReference>
<comment type="similarity">
    <text evidence="3">Belongs to the Nudix hydrolase family. NudC subfamily.</text>
</comment>
<evidence type="ECO:0000259" key="11">
    <source>
        <dbReference type="PROSITE" id="PS51462"/>
    </source>
</evidence>
<gene>
    <name evidence="12" type="ORF">HNQ52_001688</name>
</gene>
<dbReference type="Gene3D" id="3.90.79.20">
    <property type="match status" value="1"/>
</dbReference>
<evidence type="ECO:0000256" key="6">
    <source>
        <dbReference type="ARBA" id="ARBA00022801"/>
    </source>
</evidence>
<evidence type="ECO:0000256" key="1">
    <source>
        <dbReference type="ARBA" id="ARBA00001946"/>
    </source>
</evidence>
<evidence type="ECO:0000256" key="7">
    <source>
        <dbReference type="ARBA" id="ARBA00022842"/>
    </source>
</evidence>
<dbReference type="Proteomes" id="UP000521199">
    <property type="component" value="Unassembled WGS sequence"/>
</dbReference>
<protein>
    <recommendedName>
        <fullName evidence="4">NAD(+) diphosphatase</fullName>
        <ecNumber evidence="4">3.6.1.22</ecNumber>
    </recommendedName>
</protein>
<dbReference type="InterPro" id="IPR015376">
    <property type="entry name" value="Znr_NADH_PPase"/>
</dbReference>
<comment type="cofactor">
    <cofactor evidence="1">
        <name>Mg(2+)</name>
        <dbReference type="ChEBI" id="CHEBI:18420"/>
    </cofactor>
</comment>
<dbReference type="SUPFAM" id="SSF55811">
    <property type="entry name" value="Nudix"/>
    <property type="match status" value="1"/>
</dbReference>
<dbReference type="GO" id="GO:0046872">
    <property type="term" value="F:metal ion binding"/>
    <property type="evidence" value="ECO:0007669"/>
    <property type="project" value="UniProtKB-KW"/>
</dbReference>
<reference evidence="12 13" key="1">
    <citation type="submission" date="2020-08" db="EMBL/GenBank/DDBJ databases">
        <title>Genomic Encyclopedia of Type Strains, Phase IV (KMG-IV): sequencing the most valuable type-strain genomes for metagenomic binning, comparative biology and taxonomic classification.</title>
        <authorList>
            <person name="Goeker M."/>
        </authorList>
    </citation>
    <scope>NUCLEOTIDE SEQUENCE [LARGE SCALE GENOMIC DNA]</scope>
    <source>
        <strain evidence="12 13">DSM 24163</strain>
    </source>
</reference>